<sequence>MFTVFLAAFIIVVVISEIRDLIHGYKISVPTVPLLLFLVNILLKEVLEVESWLLDIPVGVLMTVSTLLVAWINKTSLLSDEVLIFSGTGVLFITAGILDIIKGARSGGGDL</sequence>
<keyword evidence="1" id="KW-0472">Membrane</keyword>
<dbReference type="EMBL" id="QKOF01000006">
    <property type="protein sequence ID" value="MBE2900603.1"/>
    <property type="molecule type" value="Genomic_DNA"/>
</dbReference>
<evidence type="ECO:0000256" key="1">
    <source>
        <dbReference type="SAM" id="Phobius"/>
    </source>
</evidence>
<name>A0A842YRR0_METTF</name>
<dbReference type="AlphaFoldDB" id="A0A842YRR0"/>
<keyword evidence="1" id="KW-1133">Transmembrane helix</keyword>
<protein>
    <submittedName>
        <fullName evidence="2">Uncharacterized protein</fullName>
    </submittedName>
</protein>
<keyword evidence="1" id="KW-0812">Transmembrane</keyword>
<dbReference type="Proteomes" id="UP000646659">
    <property type="component" value="Unassembled WGS sequence"/>
</dbReference>
<proteinExistence type="predicted"/>
<gene>
    <name evidence="2" type="ORF">DNK57_07350</name>
</gene>
<feature type="transmembrane region" description="Helical" evidence="1">
    <location>
        <begin position="52"/>
        <end position="72"/>
    </location>
</feature>
<feature type="transmembrane region" description="Helical" evidence="1">
    <location>
        <begin position="26"/>
        <end position="43"/>
    </location>
</feature>
<accession>A0A842YRR0</accession>
<reference evidence="2" key="1">
    <citation type="submission" date="2018-06" db="EMBL/GenBank/DDBJ databases">
        <title>Draft genome sequence of Methanothermobacter thermautotrophicus Strain WHS, a thermophilic, hydrogenotrophic methanogen isolated from Washburn Hot Springs in Yellowstone National Park, USA.</title>
        <authorList>
            <person name="Mckay L.J."/>
            <person name="Klingelsmith K."/>
            <person name="Inskeep W.P."/>
            <person name="Fields M.W."/>
        </authorList>
    </citation>
    <scope>NUCLEOTIDE SEQUENCE</scope>
    <source>
        <strain evidence="2">WHS</strain>
    </source>
</reference>
<comment type="caution">
    <text evidence="2">The sequence shown here is derived from an EMBL/GenBank/DDBJ whole genome shotgun (WGS) entry which is preliminary data.</text>
</comment>
<evidence type="ECO:0000313" key="3">
    <source>
        <dbReference type="Proteomes" id="UP000646659"/>
    </source>
</evidence>
<feature type="transmembrane region" description="Helical" evidence="1">
    <location>
        <begin position="84"/>
        <end position="101"/>
    </location>
</feature>
<organism evidence="2 3">
    <name type="scientific">Methanothermobacter thermautotrophicus</name>
    <name type="common">Methanobacterium thermoformicicum</name>
    <dbReference type="NCBI Taxonomy" id="145262"/>
    <lineage>
        <taxon>Archaea</taxon>
        <taxon>Methanobacteriati</taxon>
        <taxon>Methanobacteriota</taxon>
        <taxon>Methanomada group</taxon>
        <taxon>Methanobacteria</taxon>
        <taxon>Methanobacteriales</taxon>
        <taxon>Methanobacteriaceae</taxon>
        <taxon>Methanothermobacter</taxon>
    </lineage>
</organism>
<evidence type="ECO:0000313" key="2">
    <source>
        <dbReference type="EMBL" id="MBE2900603.1"/>
    </source>
</evidence>